<dbReference type="SUPFAM" id="SSF54495">
    <property type="entry name" value="UBC-like"/>
    <property type="match status" value="1"/>
</dbReference>
<evidence type="ECO:0000313" key="5">
    <source>
        <dbReference type="Proteomes" id="UP001603857"/>
    </source>
</evidence>
<dbReference type="GO" id="GO:0016740">
    <property type="term" value="F:transferase activity"/>
    <property type="evidence" value="ECO:0007669"/>
    <property type="project" value="UniProtKB-KW"/>
</dbReference>
<sequence length="323" mass="37546">MTKFAKFDVVTDDSDHFFRGSNDGKCINNNSKGEVYRSIMREWKILEQNLPESIYVRVYERRIDLMRAVIVGVAGTPYHDALFFFDIAFPYDYPNHPPKLNFHSFGHRVNPNLYNSGKVCLSLLNTWTGMKKEQWDPHGSTMLQVLLSIQGLVLNEKPYFNEPGIGLAFFCESLSLEYNEAVYVLNLKIAHRLLRKPPRNFDAFVRAFYRERGPAIMDACDHYMHCHVRVGYFTSGLGSGSASKSSDKEKIQLSRYFMETMKDMAPRLLKAFRENGAPIMDRKWKWEEPLDVENEDDKSGKPKSMLKKVVEKIKKAFRWKTKI</sequence>
<evidence type="ECO:0000256" key="2">
    <source>
        <dbReference type="ARBA" id="ARBA00022786"/>
    </source>
</evidence>
<keyword evidence="5" id="KW-1185">Reference proteome</keyword>
<dbReference type="SMART" id="SM00212">
    <property type="entry name" value="UBCc"/>
    <property type="match status" value="1"/>
</dbReference>
<dbReference type="CDD" id="cd23837">
    <property type="entry name" value="UBCc_UBE2O"/>
    <property type="match status" value="1"/>
</dbReference>
<dbReference type="Proteomes" id="UP001603857">
    <property type="component" value="Unassembled WGS sequence"/>
</dbReference>
<name>A0ABD1MV96_9FABA</name>
<organism evidence="4 5">
    <name type="scientific">Flemingia macrophylla</name>
    <dbReference type="NCBI Taxonomy" id="520843"/>
    <lineage>
        <taxon>Eukaryota</taxon>
        <taxon>Viridiplantae</taxon>
        <taxon>Streptophyta</taxon>
        <taxon>Embryophyta</taxon>
        <taxon>Tracheophyta</taxon>
        <taxon>Spermatophyta</taxon>
        <taxon>Magnoliopsida</taxon>
        <taxon>eudicotyledons</taxon>
        <taxon>Gunneridae</taxon>
        <taxon>Pentapetalae</taxon>
        <taxon>rosids</taxon>
        <taxon>fabids</taxon>
        <taxon>Fabales</taxon>
        <taxon>Fabaceae</taxon>
        <taxon>Papilionoideae</taxon>
        <taxon>50 kb inversion clade</taxon>
        <taxon>NPAAA clade</taxon>
        <taxon>indigoferoid/millettioid clade</taxon>
        <taxon>Phaseoleae</taxon>
        <taxon>Flemingia</taxon>
    </lineage>
</organism>
<dbReference type="PROSITE" id="PS50127">
    <property type="entry name" value="UBC_2"/>
    <property type="match status" value="1"/>
</dbReference>
<dbReference type="InterPro" id="IPR000608">
    <property type="entry name" value="UBC"/>
</dbReference>
<accession>A0ABD1MV96</accession>
<gene>
    <name evidence="4" type="ORF">Fmac_013391</name>
</gene>
<feature type="domain" description="UBC core" evidence="3">
    <location>
        <begin position="34"/>
        <end position="191"/>
    </location>
</feature>
<keyword evidence="1" id="KW-0808">Transferase</keyword>
<evidence type="ECO:0000259" key="3">
    <source>
        <dbReference type="PROSITE" id="PS50127"/>
    </source>
</evidence>
<dbReference type="PANTHER" id="PTHR46116:SF19">
    <property type="entry name" value="UBIQUITIN-CONJUGATING ENZYME FAMILY PROTEIN"/>
    <property type="match status" value="1"/>
</dbReference>
<dbReference type="EMBL" id="JBGMDY010000004">
    <property type="protein sequence ID" value="KAL2338945.1"/>
    <property type="molecule type" value="Genomic_DNA"/>
</dbReference>
<dbReference type="FunFam" id="3.10.110.10:FF:000133">
    <property type="entry name" value="Putative ubiquitin-conjugating enzyme E2 38"/>
    <property type="match status" value="1"/>
</dbReference>
<comment type="caution">
    <text evidence="4">The sequence shown here is derived from an EMBL/GenBank/DDBJ whole genome shotgun (WGS) entry which is preliminary data.</text>
</comment>
<protein>
    <recommendedName>
        <fullName evidence="3">UBC core domain-containing protein</fullName>
    </recommendedName>
</protein>
<dbReference type="PANTHER" id="PTHR46116">
    <property type="entry name" value="(E3-INDEPENDENT) E2 UBIQUITIN-CONJUGATING ENZYME"/>
    <property type="match status" value="1"/>
</dbReference>
<dbReference type="AlphaFoldDB" id="A0ABD1MV96"/>
<keyword evidence="2" id="KW-0833">Ubl conjugation pathway</keyword>
<evidence type="ECO:0000256" key="1">
    <source>
        <dbReference type="ARBA" id="ARBA00022679"/>
    </source>
</evidence>
<evidence type="ECO:0000313" key="4">
    <source>
        <dbReference type="EMBL" id="KAL2338945.1"/>
    </source>
</evidence>
<dbReference type="InterPro" id="IPR016135">
    <property type="entry name" value="UBQ-conjugating_enzyme/RWD"/>
</dbReference>
<dbReference type="Pfam" id="PF00179">
    <property type="entry name" value="UQ_con"/>
    <property type="match status" value="1"/>
</dbReference>
<proteinExistence type="predicted"/>
<reference evidence="4 5" key="1">
    <citation type="submission" date="2024-08" db="EMBL/GenBank/DDBJ databases">
        <title>Insights into the chromosomal genome structure of Flemingia macrophylla.</title>
        <authorList>
            <person name="Ding Y."/>
            <person name="Zhao Y."/>
            <person name="Bi W."/>
            <person name="Wu M."/>
            <person name="Zhao G."/>
            <person name="Gong Y."/>
            <person name="Li W."/>
            <person name="Zhang P."/>
        </authorList>
    </citation>
    <scope>NUCLEOTIDE SEQUENCE [LARGE SCALE GENOMIC DNA]</scope>
    <source>
        <strain evidence="4">DYQJB</strain>
        <tissue evidence="4">Leaf</tissue>
    </source>
</reference>
<dbReference type="Gene3D" id="3.10.110.10">
    <property type="entry name" value="Ubiquitin Conjugating Enzyme"/>
    <property type="match status" value="1"/>
</dbReference>